<dbReference type="SUPFAM" id="SSF50891">
    <property type="entry name" value="Cyclophilin-like"/>
    <property type="match status" value="1"/>
</dbReference>
<name>A0A832E0Y0_UNCKA</name>
<comment type="caution">
    <text evidence="5">The sequence shown here is derived from an EMBL/GenBank/DDBJ whole genome shotgun (WGS) entry which is preliminary data.</text>
</comment>
<sequence length="151" mass="16950">MIFELYPEVAPLTVANFLKLAESRFWVEKPSFLYRVLPGFVAQGGPLSPEDEQLDAEFIPGEFGTIAHERGVLSMARPENPDGASCHFFICLGKLERLDGQYASFGRRIAGEDVLHAIEHVEKKDGLDGRVSRPVEPILIRRVEELVRDSK</sequence>
<dbReference type="InterPro" id="IPR002130">
    <property type="entry name" value="Cyclophilin-type_PPIase_dom"/>
</dbReference>
<accession>A0A832E0Y0</accession>
<dbReference type="GO" id="GO:0003755">
    <property type="term" value="F:peptidyl-prolyl cis-trans isomerase activity"/>
    <property type="evidence" value="ECO:0007669"/>
    <property type="project" value="UniProtKB-UniRule"/>
</dbReference>
<keyword evidence="3" id="KW-0697">Rotamase</keyword>
<dbReference type="PIRSF" id="PIRSF001467">
    <property type="entry name" value="Peptidylpro_ismrse"/>
    <property type="match status" value="1"/>
</dbReference>
<evidence type="ECO:0000256" key="1">
    <source>
        <dbReference type="ARBA" id="ARBA00002388"/>
    </source>
</evidence>
<dbReference type="PROSITE" id="PS50072">
    <property type="entry name" value="CSA_PPIASE_2"/>
    <property type="match status" value="1"/>
</dbReference>
<gene>
    <name evidence="5" type="ORF">ENR01_02515</name>
</gene>
<dbReference type="PRINTS" id="PR00153">
    <property type="entry name" value="CSAPPISMRASE"/>
</dbReference>
<dbReference type="EMBL" id="DSPJ01000067">
    <property type="protein sequence ID" value="HEX62006.1"/>
    <property type="molecule type" value="Genomic_DNA"/>
</dbReference>
<dbReference type="InterPro" id="IPR024936">
    <property type="entry name" value="Cyclophilin-type_PPIase"/>
</dbReference>
<evidence type="ECO:0000256" key="3">
    <source>
        <dbReference type="RuleBase" id="RU363019"/>
    </source>
</evidence>
<dbReference type="EC" id="5.2.1.8" evidence="3"/>
<dbReference type="Pfam" id="PF00160">
    <property type="entry name" value="Pro_isomerase"/>
    <property type="match status" value="1"/>
</dbReference>
<dbReference type="PANTHER" id="PTHR47511">
    <property type="entry name" value="PEPTIDYL-PROLYL CIS-TRANS ISOMERASE CYP23"/>
    <property type="match status" value="1"/>
</dbReference>
<dbReference type="AlphaFoldDB" id="A0A832E0Y0"/>
<protein>
    <recommendedName>
        <fullName evidence="3">Peptidyl-prolyl cis-trans isomerase</fullName>
        <shortName evidence="3">PPIase</shortName>
        <ecNumber evidence="3">5.2.1.8</ecNumber>
    </recommendedName>
</protein>
<dbReference type="Gene3D" id="2.40.100.10">
    <property type="entry name" value="Cyclophilin-like"/>
    <property type="match status" value="1"/>
</dbReference>
<reference evidence="5" key="1">
    <citation type="journal article" date="2020" name="mSystems">
        <title>Genome- and Community-Level Interaction Insights into Carbon Utilization and Element Cycling Functions of Hydrothermarchaeota in Hydrothermal Sediment.</title>
        <authorList>
            <person name="Zhou Z."/>
            <person name="Liu Y."/>
            <person name="Xu W."/>
            <person name="Pan J."/>
            <person name="Luo Z.H."/>
            <person name="Li M."/>
        </authorList>
    </citation>
    <scope>NUCLEOTIDE SEQUENCE [LARGE SCALE GENOMIC DNA]</scope>
    <source>
        <strain evidence="5">SpSt-361</strain>
    </source>
</reference>
<dbReference type="PANTHER" id="PTHR47511:SF1">
    <property type="entry name" value="PEPTIDYL-PROLYL CIS-TRANS ISOMERASE CYP23"/>
    <property type="match status" value="1"/>
</dbReference>
<evidence type="ECO:0000256" key="2">
    <source>
        <dbReference type="ARBA" id="ARBA00007365"/>
    </source>
</evidence>
<feature type="domain" description="PPIase cyclophilin-type" evidence="4">
    <location>
        <begin position="1"/>
        <end position="145"/>
    </location>
</feature>
<dbReference type="CDD" id="cd00317">
    <property type="entry name" value="cyclophilin"/>
    <property type="match status" value="1"/>
</dbReference>
<comment type="similarity">
    <text evidence="2 3">Belongs to the cyclophilin-type PPIase family.</text>
</comment>
<dbReference type="InterPro" id="IPR044233">
    <property type="entry name" value="CYP23-like"/>
</dbReference>
<organism evidence="5">
    <name type="scientific">candidate division WWE3 bacterium</name>
    <dbReference type="NCBI Taxonomy" id="2053526"/>
    <lineage>
        <taxon>Bacteria</taxon>
        <taxon>Katanobacteria</taxon>
    </lineage>
</organism>
<proteinExistence type="inferred from homology"/>
<dbReference type="InterPro" id="IPR029000">
    <property type="entry name" value="Cyclophilin-like_dom_sf"/>
</dbReference>
<keyword evidence="3 5" id="KW-0413">Isomerase</keyword>
<evidence type="ECO:0000313" key="5">
    <source>
        <dbReference type="EMBL" id="HEX62006.1"/>
    </source>
</evidence>
<comment type="catalytic activity">
    <reaction evidence="3">
        <text>[protein]-peptidylproline (omega=180) = [protein]-peptidylproline (omega=0)</text>
        <dbReference type="Rhea" id="RHEA:16237"/>
        <dbReference type="Rhea" id="RHEA-COMP:10747"/>
        <dbReference type="Rhea" id="RHEA-COMP:10748"/>
        <dbReference type="ChEBI" id="CHEBI:83833"/>
        <dbReference type="ChEBI" id="CHEBI:83834"/>
        <dbReference type="EC" id="5.2.1.8"/>
    </reaction>
</comment>
<comment type="function">
    <text evidence="1 3">PPIases accelerate the folding of proteins. It catalyzes the cis-trans isomerization of proline imidic peptide bonds in oligopeptides.</text>
</comment>
<evidence type="ECO:0000259" key="4">
    <source>
        <dbReference type="PROSITE" id="PS50072"/>
    </source>
</evidence>